<dbReference type="GO" id="GO:0039502">
    <property type="term" value="P:symbiont-mediated suppression of host type I interferon-mediated signaling pathway"/>
    <property type="evidence" value="ECO:0007669"/>
    <property type="project" value="UniProtKB-UniRule"/>
</dbReference>
<evidence type="ECO:0000313" key="20">
    <source>
        <dbReference type="EMBL" id="AST11850.1"/>
    </source>
</evidence>
<dbReference type="GO" id="GO:0019904">
    <property type="term" value="F:protein domain specific binding"/>
    <property type="evidence" value="ECO:0007669"/>
    <property type="project" value="UniProtKB-UniRule"/>
</dbReference>
<evidence type="ECO:0000256" key="5">
    <source>
        <dbReference type="ARBA" id="ARBA00022632"/>
    </source>
</evidence>
<gene>
    <name evidence="18" type="primary">E7</name>
</gene>
<dbReference type="SUPFAM" id="SSF161234">
    <property type="entry name" value="E7 C-terminal domain-like"/>
    <property type="match status" value="1"/>
</dbReference>
<keyword evidence="2 18" id="KW-0244">Early protein</keyword>
<keyword evidence="8 18" id="KW-1114">Inhibition of host interferon signaling pathway by virus</keyword>
<evidence type="ECO:0000256" key="10">
    <source>
        <dbReference type="ARBA" id="ARBA00023015"/>
    </source>
</evidence>
<dbReference type="InterPro" id="IPR000148">
    <property type="entry name" value="Papilloma_E7"/>
</dbReference>
<comment type="domain">
    <text evidence="18">The E7 terminal domain is an intrinsically disordered domain, whose flexibility and conformational transitions confer target adaptability to the oncoprotein. It allows adaptation to a variety of protein targets and exposes the PEST degradation sequence that regulates its turnover in the cell.</text>
</comment>
<evidence type="ECO:0000256" key="1">
    <source>
        <dbReference type="ARBA" id="ARBA00022504"/>
    </source>
</evidence>
<dbReference type="GO" id="GO:0008270">
    <property type="term" value="F:zinc ion binding"/>
    <property type="evidence" value="ECO:0007669"/>
    <property type="project" value="UniProtKB-KW"/>
</dbReference>
<protein>
    <recommendedName>
        <fullName evidence="18 19">Protein E7</fullName>
    </recommendedName>
</protein>
<keyword evidence="16 18" id="KW-0899">Viral immunoevasion</keyword>
<evidence type="ECO:0000256" key="2">
    <source>
        <dbReference type="ARBA" id="ARBA00022518"/>
    </source>
</evidence>
<evidence type="ECO:0000256" key="11">
    <source>
        <dbReference type="ARBA" id="ARBA00023125"/>
    </source>
</evidence>
<dbReference type="GO" id="GO:0030430">
    <property type="term" value="C:host cell cytoplasm"/>
    <property type="evidence" value="ECO:0007669"/>
    <property type="project" value="UniProtKB-SubCell"/>
</dbReference>
<name>A0A223FRE2_9PAPI</name>
<evidence type="ECO:0000256" key="18">
    <source>
        <dbReference type="HAMAP-Rule" id="MF_04004"/>
    </source>
</evidence>
<organism evidence="20">
    <name type="scientific">Felis catus papillomavirus type 5</name>
    <dbReference type="NCBI Taxonomy" id="2025339"/>
    <lineage>
        <taxon>Viruses</taxon>
        <taxon>Monodnaviria</taxon>
        <taxon>Shotokuvirae</taxon>
        <taxon>Cossaviricota</taxon>
        <taxon>Papovaviricetes</taxon>
        <taxon>Zurhausenvirales</taxon>
        <taxon>Papillomaviridae</taxon>
    </lineage>
</organism>
<feature type="zinc finger region" evidence="18">
    <location>
        <begin position="50"/>
        <end position="86"/>
    </location>
</feature>
<keyword evidence="7 18" id="KW-0863">Zinc-finger</keyword>
<comment type="PTM">
    <text evidence="18">Highly phosphorylated.</text>
</comment>
<comment type="subcellular location">
    <subcellularLocation>
        <location evidence="18">Host cytoplasm</location>
    </subcellularLocation>
    <subcellularLocation>
        <location evidence="18">Host nucleus</location>
    </subcellularLocation>
    <text evidence="18">Predominantly found in the host nucleus.</text>
</comment>
<accession>A0A223FRE2</accession>
<dbReference type="GO" id="GO:0003700">
    <property type="term" value="F:DNA-binding transcription factor activity"/>
    <property type="evidence" value="ECO:0007669"/>
    <property type="project" value="UniProtKB-UniRule"/>
</dbReference>
<keyword evidence="13 18" id="KW-0804">Transcription</keyword>
<comment type="subunit">
    <text evidence="18">Homodimer. Homooligomer. Interacts with host RB1; this interaction induces dissociation of RB1-E2F1 complex thereby disrupting RB1 activity. Interacts with host EP300; this interaction represses EP300 transcriptional activity. Interacts with protein E2; this interaction inhibits E7 oncogenic activity. Interacts with host TMEM173/STING; this interaction impairs the ability of TMEM173/STING to sense cytosolic DNA and promote the production of type I interferon (IFN-alpha and IFN-beta).</text>
</comment>
<reference evidence="20" key="1">
    <citation type="journal article" date="2017" name="Vet. Microbiol.">
        <title>Genomic characterisation of Felis catus papillomavirus type 5 with proposed classification within a new papillomavirus genus.</title>
        <authorList>
            <person name="Munday J.S."/>
            <person name="Dittmer K.E."/>
            <person name="Thomson N.A."/>
            <person name="Hills S.F."/>
            <person name="Laurie R.E."/>
        </authorList>
    </citation>
    <scope>NUCLEOTIDE SEQUENCE [LARGE SCALE GENOMIC DNA]</scope>
</reference>
<comment type="function">
    <text evidence="18">Plays a role in viral genome replication by driving entry of quiescent cells into the cell cycle. Stimulation of progression from G1 to S phase allows the virus to efficiently use the cellular DNA replicating machinery to achieve viral genome replication. E7 protein has both transforming and trans-activating activities. Induces the disassembly of the E2F1 transcription factor from RB1, with subsequent transcriptional activation of E2F1-regulated S-phase genes. Interferes with host histone deacetylation mediated by HDAC1 and HDAC2, leading to transcription activation. Plays also a role in the inhibition of both antiviral and antiproliferative functions of host interferon alpha. Interaction with host TMEM173/STING impairs the ability of TMEM173/STING to sense cytosolic DNA and promote the production of type I interferon (IFN-alpha and IFN-beta).</text>
</comment>
<keyword evidence="11 18" id="KW-0238">DNA-binding</keyword>
<dbReference type="PIRSF" id="PIRSF003407">
    <property type="entry name" value="Papvi_E7"/>
    <property type="match status" value="1"/>
</dbReference>
<comment type="function">
    <text evidence="19">E7 protein has both transforming and trans-activating activities.</text>
</comment>
<proteinExistence type="inferred from homology"/>
<evidence type="ECO:0000256" key="8">
    <source>
        <dbReference type="ARBA" id="ARBA00022830"/>
    </source>
</evidence>
<sequence>MIGNIVNIKDIELDLQELVLPANLLAEDEEIVEAEEVEPPGNSYRIVTCCVSCHSTLRLWVFATSDQIRVQQELLLAGLGIICPGCAKSHCHHGGEQR</sequence>
<keyword evidence="17 18" id="KW-1078">G1/S host cell cycle checkpoint dysregulation by virus</keyword>
<dbReference type="GO" id="GO:0006351">
    <property type="term" value="P:DNA-templated transcription"/>
    <property type="evidence" value="ECO:0007669"/>
    <property type="project" value="UniProtKB-UniRule"/>
</dbReference>
<keyword evidence="1 18" id="KW-1121">Modulation of host cell cycle by virus</keyword>
<dbReference type="Pfam" id="PF00527">
    <property type="entry name" value="E7"/>
    <property type="match status" value="1"/>
</dbReference>
<dbReference type="OrthoDB" id="28045at10239"/>
<keyword evidence="14 18" id="KW-1035">Host cytoplasm</keyword>
<comment type="caution">
    <text evidence="18">Lacks conserved residue(s) required for the propagation of feature annotation.</text>
</comment>
<feature type="short sequence motif" description="Nuclear export signal" evidence="18">
    <location>
        <begin position="68"/>
        <end position="76"/>
    </location>
</feature>
<evidence type="ECO:0000256" key="6">
    <source>
        <dbReference type="ARBA" id="ARBA00022723"/>
    </source>
</evidence>
<evidence type="ECO:0000256" key="13">
    <source>
        <dbReference type="ARBA" id="ARBA00023163"/>
    </source>
</evidence>
<dbReference type="GO" id="GO:0039645">
    <property type="term" value="P:symbiont-mediated perturbation of host cell cycle G1/S transition checkpoint"/>
    <property type="evidence" value="ECO:0007669"/>
    <property type="project" value="UniProtKB-UniRule"/>
</dbReference>
<keyword evidence="3 18" id="KW-1048">Host nucleus</keyword>
<evidence type="ECO:0000256" key="9">
    <source>
        <dbReference type="ARBA" id="ARBA00022833"/>
    </source>
</evidence>
<keyword evidence="15" id="KW-0922">Interferon antiviral system evasion</keyword>
<comment type="similarity">
    <text evidence="18 19">Belongs to the papillomaviridae E7 protein family.</text>
</comment>
<evidence type="ECO:0000256" key="3">
    <source>
        <dbReference type="ARBA" id="ARBA00022562"/>
    </source>
</evidence>
<evidence type="ECO:0000256" key="17">
    <source>
        <dbReference type="ARBA" id="ARBA00023309"/>
    </source>
</evidence>
<evidence type="ECO:0000256" key="7">
    <source>
        <dbReference type="ARBA" id="ARBA00022771"/>
    </source>
</evidence>
<evidence type="ECO:0000256" key="19">
    <source>
        <dbReference type="PIRNR" id="PIRNR003407"/>
    </source>
</evidence>
<keyword evidence="4 18" id="KW-0945">Host-virus interaction</keyword>
<keyword evidence="9 18" id="KW-0862">Zinc</keyword>
<dbReference type="EMBL" id="KY853656">
    <property type="protein sequence ID" value="AST11850.1"/>
    <property type="molecule type" value="Genomic_DNA"/>
</dbReference>
<keyword evidence="10 18" id="KW-0805">Transcription regulation</keyword>
<evidence type="ECO:0000256" key="15">
    <source>
        <dbReference type="ARBA" id="ARBA00023258"/>
    </source>
</evidence>
<evidence type="ECO:0000256" key="14">
    <source>
        <dbReference type="ARBA" id="ARBA00023200"/>
    </source>
</evidence>
<evidence type="ECO:0000256" key="16">
    <source>
        <dbReference type="ARBA" id="ARBA00023280"/>
    </source>
</evidence>
<evidence type="ECO:0000256" key="12">
    <source>
        <dbReference type="ARBA" id="ARBA00023159"/>
    </source>
</evidence>
<dbReference type="GO" id="GO:0042025">
    <property type="term" value="C:host cell nucleus"/>
    <property type="evidence" value="ECO:0007669"/>
    <property type="project" value="UniProtKB-SubCell"/>
</dbReference>
<dbReference type="GO" id="GO:0052170">
    <property type="term" value="P:symbiont-mediated suppression of host innate immune response"/>
    <property type="evidence" value="ECO:0007669"/>
    <property type="project" value="UniProtKB-KW"/>
</dbReference>
<dbReference type="Proteomes" id="UP000217300">
    <property type="component" value="Segment"/>
</dbReference>
<keyword evidence="6 18" id="KW-0479">Metal-binding</keyword>
<dbReference type="HAMAP" id="MF_04004">
    <property type="entry name" value="PPV_E7"/>
    <property type="match status" value="1"/>
</dbReference>
<evidence type="ECO:0000256" key="4">
    <source>
        <dbReference type="ARBA" id="ARBA00022581"/>
    </source>
</evidence>
<dbReference type="Gene3D" id="3.30.160.330">
    <property type="match status" value="1"/>
</dbReference>
<dbReference type="GO" id="GO:0003677">
    <property type="term" value="F:DNA binding"/>
    <property type="evidence" value="ECO:0007669"/>
    <property type="project" value="UniProtKB-UniRule"/>
</dbReference>
<keyword evidence="5 18" id="KW-1090">Inhibition of host innate immune response by virus</keyword>
<keyword evidence="12 18" id="KW-0010">Activator</keyword>